<name>A0AAE1UX75_9SOLA</name>
<reference evidence="1" key="1">
    <citation type="submission" date="2023-12" db="EMBL/GenBank/DDBJ databases">
        <title>Genome assembly of Anisodus tanguticus.</title>
        <authorList>
            <person name="Wang Y.-J."/>
        </authorList>
    </citation>
    <scope>NUCLEOTIDE SEQUENCE</scope>
    <source>
        <strain evidence="1">KB-2021</strain>
        <tissue evidence="1">Leaf</tissue>
    </source>
</reference>
<dbReference type="EMBL" id="JAVYJV010000018">
    <property type="protein sequence ID" value="KAK4346792.1"/>
    <property type="molecule type" value="Genomic_DNA"/>
</dbReference>
<evidence type="ECO:0000313" key="2">
    <source>
        <dbReference type="Proteomes" id="UP001291623"/>
    </source>
</evidence>
<dbReference type="AlphaFoldDB" id="A0AAE1UX75"/>
<evidence type="ECO:0000313" key="1">
    <source>
        <dbReference type="EMBL" id="KAK4346792.1"/>
    </source>
</evidence>
<accession>A0AAE1UX75</accession>
<organism evidence="1 2">
    <name type="scientific">Anisodus tanguticus</name>
    <dbReference type="NCBI Taxonomy" id="243964"/>
    <lineage>
        <taxon>Eukaryota</taxon>
        <taxon>Viridiplantae</taxon>
        <taxon>Streptophyta</taxon>
        <taxon>Embryophyta</taxon>
        <taxon>Tracheophyta</taxon>
        <taxon>Spermatophyta</taxon>
        <taxon>Magnoliopsida</taxon>
        <taxon>eudicotyledons</taxon>
        <taxon>Gunneridae</taxon>
        <taxon>Pentapetalae</taxon>
        <taxon>asterids</taxon>
        <taxon>lamiids</taxon>
        <taxon>Solanales</taxon>
        <taxon>Solanaceae</taxon>
        <taxon>Solanoideae</taxon>
        <taxon>Hyoscyameae</taxon>
        <taxon>Anisodus</taxon>
    </lineage>
</organism>
<proteinExistence type="predicted"/>
<keyword evidence="2" id="KW-1185">Reference proteome</keyword>
<gene>
    <name evidence="1" type="ORF">RND71_033131</name>
</gene>
<sequence>MILTMNCGTNFMIELVCPKPRRVNCNCNCNSEWVMKLPFSNQAEALDSNNGAEAFLDLILREDGTAAMPSASLLSSSPPFFNGSLPS</sequence>
<protein>
    <submittedName>
        <fullName evidence="1">Uncharacterized protein</fullName>
    </submittedName>
</protein>
<comment type="caution">
    <text evidence="1">The sequence shown here is derived from an EMBL/GenBank/DDBJ whole genome shotgun (WGS) entry which is preliminary data.</text>
</comment>
<dbReference type="Proteomes" id="UP001291623">
    <property type="component" value="Unassembled WGS sequence"/>
</dbReference>